<reference evidence="6" key="1">
    <citation type="submission" date="2020-10" db="EMBL/GenBank/DDBJ databases">
        <authorList>
            <person name="Gilroy R."/>
        </authorList>
    </citation>
    <scope>NUCLEOTIDE SEQUENCE</scope>
    <source>
        <strain evidence="6">11300</strain>
    </source>
</reference>
<name>A0A9D1I388_9FIRM</name>
<dbReference type="SMART" id="SM00346">
    <property type="entry name" value="HTH_ICLR"/>
    <property type="match status" value="1"/>
</dbReference>
<dbReference type="PROSITE" id="PS51077">
    <property type="entry name" value="HTH_ICLR"/>
    <property type="match status" value="1"/>
</dbReference>
<sequence length="266" mass="29585">MDKQNKNKDYISSISRASKILDAVFESEAPVGVSPLSKAVGLPKVTTFRILSTLVDCGLLIKDDNELYSLSPRFIIYGDKVKSSLSLKNIAEPVINSLASQVEESANVGVAYRGYVLTIAHVSIGAYLLVTSLSPLSDLHCSSMGKIILAHKDEPSLREYFNRPLKKYTSNTIIDYDSFKKSIDFFAETSVMCDDEEFEYGLYCFSAPIYDANHRLIAAISVSGPKTRMLSKSEEIKKHLLCSAKKITSLLEESRYTVEDLQKNLI</sequence>
<dbReference type="InterPro" id="IPR036388">
    <property type="entry name" value="WH-like_DNA-bd_sf"/>
</dbReference>
<dbReference type="InterPro" id="IPR036390">
    <property type="entry name" value="WH_DNA-bd_sf"/>
</dbReference>
<evidence type="ECO:0000256" key="3">
    <source>
        <dbReference type="ARBA" id="ARBA00023163"/>
    </source>
</evidence>
<dbReference type="Pfam" id="PF09339">
    <property type="entry name" value="HTH_IclR"/>
    <property type="match status" value="1"/>
</dbReference>
<dbReference type="PANTHER" id="PTHR30136:SF24">
    <property type="entry name" value="HTH-TYPE TRANSCRIPTIONAL REPRESSOR ALLR"/>
    <property type="match status" value="1"/>
</dbReference>
<dbReference type="InterPro" id="IPR029016">
    <property type="entry name" value="GAF-like_dom_sf"/>
</dbReference>
<evidence type="ECO:0000256" key="1">
    <source>
        <dbReference type="ARBA" id="ARBA00023015"/>
    </source>
</evidence>
<comment type="caution">
    <text evidence="6">The sequence shown here is derived from an EMBL/GenBank/DDBJ whole genome shotgun (WGS) entry which is preliminary data.</text>
</comment>
<dbReference type="AlphaFoldDB" id="A0A9D1I388"/>
<reference evidence="6" key="2">
    <citation type="journal article" date="2021" name="PeerJ">
        <title>Extensive microbial diversity within the chicken gut microbiome revealed by metagenomics and culture.</title>
        <authorList>
            <person name="Gilroy R."/>
            <person name="Ravi A."/>
            <person name="Getino M."/>
            <person name="Pursley I."/>
            <person name="Horton D.L."/>
            <person name="Alikhan N.F."/>
            <person name="Baker D."/>
            <person name="Gharbi K."/>
            <person name="Hall N."/>
            <person name="Watson M."/>
            <person name="Adriaenssens E.M."/>
            <person name="Foster-Nyarko E."/>
            <person name="Jarju S."/>
            <person name="Secka A."/>
            <person name="Antonio M."/>
            <person name="Oren A."/>
            <person name="Chaudhuri R.R."/>
            <person name="La Ragione R."/>
            <person name="Hildebrand F."/>
            <person name="Pallen M.J."/>
        </authorList>
    </citation>
    <scope>NUCLEOTIDE SEQUENCE</scope>
    <source>
        <strain evidence="6">11300</strain>
    </source>
</reference>
<dbReference type="Pfam" id="PF01614">
    <property type="entry name" value="IclR_C"/>
    <property type="match status" value="1"/>
</dbReference>
<evidence type="ECO:0000313" key="7">
    <source>
        <dbReference type="Proteomes" id="UP000824091"/>
    </source>
</evidence>
<dbReference type="InterPro" id="IPR050707">
    <property type="entry name" value="HTH_MetabolicPath_Reg"/>
</dbReference>
<evidence type="ECO:0000259" key="5">
    <source>
        <dbReference type="PROSITE" id="PS51078"/>
    </source>
</evidence>
<dbReference type="GO" id="GO:0003677">
    <property type="term" value="F:DNA binding"/>
    <property type="evidence" value="ECO:0007669"/>
    <property type="project" value="UniProtKB-KW"/>
</dbReference>
<evidence type="ECO:0000256" key="2">
    <source>
        <dbReference type="ARBA" id="ARBA00023125"/>
    </source>
</evidence>
<feature type="domain" description="HTH iclR-type" evidence="4">
    <location>
        <begin position="11"/>
        <end position="72"/>
    </location>
</feature>
<dbReference type="EMBL" id="DVMO01000062">
    <property type="protein sequence ID" value="HIU27571.1"/>
    <property type="molecule type" value="Genomic_DNA"/>
</dbReference>
<dbReference type="Gene3D" id="3.30.450.40">
    <property type="match status" value="1"/>
</dbReference>
<organism evidence="6 7">
    <name type="scientific">Candidatus Fimisoma avicola</name>
    <dbReference type="NCBI Taxonomy" id="2840826"/>
    <lineage>
        <taxon>Bacteria</taxon>
        <taxon>Bacillati</taxon>
        <taxon>Bacillota</taxon>
        <taxon>Clostridia</taxon>
        <taxon>Eubacteriales</taxon>
        <taxon>Candidatus Fimisoma</taxon>
    </lineage>
</organism>
<keyword evidence="3" id="KW-0804">Transcription</keyword>
<gene>
    <name evidence="6" type="ORF">IAD16_04265</name>
</gene>
<dbReference type="GO" id="GO:0003700">
    <property type="term" value="F:DNA-binding transcription factor activity"/>
    <property type="evidence" value="ECO:0007669"/>
    <property type="project" value="TreeGrafter"/>
</dbReference>
<dbReference type="SUPFAM" id="SSF55781">
    <property type="entry name" value="GAF domain-like"/>
    <property type="match status" value="1"/>
</dbReference>
<dbReference type="InterPro" id="IPR005471">
    <property type="entry name" value="Tscrpt_reg_IclR_N"/>
</dbReference>
<evidence type="ECO:0000313" key="6">
    <source>
        <dbReference type="EMBL" id="HIU27571.1"/>
    </source>
</evidence>
<protein>
    <submittedName>
        <fullName evidence="6">IclR family transcriptional regulator</fullName>
    </submittedName>
</protein>
<feature type="domain" description="IclR-ED" evidence="5">
    <location>
        <begin position="73"/>
        <end position="266"/>
    </location>
</feature>
<accession>A0A9D1I388</accession>
<dbReference type="PROSITE" id="PS51078">
    <property type="entry name" value="ICLR_ED"/>
    <property type="match status" value="1"/>
</dbReference>
<dbReference type="Gene3D" id="1.10.10.10">
    <property type="entry name" value="Winged helix-like DNA-binding domain superfamily/Winged helix DNA-binding domain"/>
    <property type="match status" value="1"/>
</dbReference>
<dbReference type="InterPro" id="IPR014757">
    <property type="entry name" value="Tscrpt_reg_IclR_C"/>
</dbReference>
<dbReference type="Proteomes" id="UP000824091">
    <property type="component" value="Unassembled WGS sequence"/>
</dbReference>
<keyword evidence="1" id="KW-0805">Transcription regulation</keyword>
<dbReference type="GO" id="GO:0045892">
    <property type="term" value="P:negative regulation of DNA-templated transcription"/>
    <property type="evidence" value="ECO:0007669"/>
    <property type="project" value="TreeGrafter"/>
</dbReference>
<proteinExistence type="predicted"/>
<dbReference type="SUPFAM" id="SSF46785">
    <property type="entry name" value="Winged helix' DNA-binding domain"/>
    <property type="match status" value="1"/>
</dbReference>
<keyword evidence="2" id="KW-0238">DNA-binding</keyword>
<evidence type="ECO:0000259" key="4">
    <source>
        <dbReference type="PROSITE" id="PS51077"/>
    </source>
</evidence>
<dbReference type="PANTHER" id="PTHR30136">
    <property type="entry name" value="HELIX-TURN-HELIX TRANSCRIPTIONAL REGULATOR, ICLR FAMILY"/>
    <property type="match status" value="1"/>
</dbReference>